<sequence length="205" mass="22094">MEQETTGHTPAAPVAATPLSESPLSAPPPGDTGATGRSEGNAPLASPAAPRGQEPAVTAGRAERADLAGRAGHAERAGHEGRHAERAEHGSRPGRAEHDGRPEQAGGQHGERHDSLLADRERDRLDERLHHALAHFVDEPRGSVEEADAVLGEAGKQLVASLEERRRALREHWHRDPETAGQADTEELRQTLRDYREVTRRLLGA</sequence>
<evidence type="ECO:0000313" key="2">
    <source>
        <dbReference type="EMBL" id="QNP63086.1"/>
    </source>
</evidence>
<dbReference type="RefSeq" id="WP_187740255.1">
    <property type="nucleotide sequence ID" value="NZ_CP060825.1"/>
</dbReference>
<dbReference type="EMBL" id="CP060825">
    <property type="protein sequence ID" value="QNP63086.1"/>
    <property type="molecule type" value="Genomic_DNA"/>
</dbReference>
<evidence type="ECO:0000256" key="1">
    <source>
        <dbReference type="SAM" id="MobiDB-lite"/>
    </source>
</evidence>
<dbReference type="KEGG" id="sgj:IAG43_09135"/>
<feature type="compositionally biased region" description="Basic and acidic residues" evidence="1">
    <location>
        <begin position="109"/>
        <end position="123"/>
    </location>
</feature>
<keyword evidence="3" id="KW-1185">Reference proteome</keyword>
<gene>
    <name evidence="2" type="ORF">IAG43_09135</name>
</gene>
<reference evidence="2 3" key="1">
    <citation type="submission" date="2020-08" db="EMBL/GenBank/DDBJ databases">
        <title>A novel species.</title>
        <authorList>
            <person name="Gao J."/>
        </authorList>
    </citation>
    <scope>NUCLEOTIDE SEQUENCE [LARGE SCALE GENOMIC DNA]</scope>
    <source>
        <strain evidence="2 3">CRPJ-33</strain>
    </source>
</reference>
<feature type="compositionally biased region" description="Basic and acidic residues" evidence="1">
    <location>
        <begin position="61"/>
        <end position="102"/>
    </location>
</feature>
<feature type="compositionally biased region" description="Low complexity" evidence="1">
    <location>
        <begin position="15"/>
        <end position="24"/>
    </location>
</feature>
<proteinExistence type="predicted"/>
<protein>
    <submittedName>
        <fullName evidence="2">Uncharacterized protein</fullName>
    </submittedName>
</protein>
<feature type="region of interest" description="Disordered" evidence="1">
    <location>
        <begin position="1"/>
        <end position="123"/>
    </location>
</feature>
<accession>A0A7H0HRC0</accession>
<organism evidence="2 3">
    <name type="scientific">Streptomyces genisteinicus</name>
    <dbReference type="NCBI Taxonomy" id="2768068"/>
    <lineage>
        <taxon>Bacteria</taxon>
        <taxon>Bacillati</taxon>
        <taxon>Actinomycetota</taxon>
        <taxon>Actinomycetes</taxon>
        <taxon>Kitasatosporales</taxon>
        <taxon>Streptomycetaceae</taxon>
        <taxon>Streptomyces</taxon>
    </lineage>
</organism>
<evidence type="ECO:0000313" key="3">
    <source>
        <dbReference type="Proteomes" id="UP000516230"/>
    </source>
</evidence>
<name>A0A7H0HRC0_9ACTN</name>
<dbReference type="AlphaFoldDB" id="A0A7H0HRC0"/>
<dbReference type="Proteomes" id="UP000516230">
    <property type="component" value="Chromosome"/>
</dbReference>